<reference evidence="3" key="1">
    <citation type="submission" date="2017-06" db="EMBL/GenBank/DDBJ databases">
        <authorList>
            <person name="Varghese N."/>
            <person name="Submissions S."/>
        </authorList>
    </citation>
    <scope>NUCLEOTIDE SEQUENCE [LARGE SCALE GENOMIC DNA]</scope>
    <source>
        <strain evidence="3">DSM 44485</strain>
    </source>
</reference>
<proteinExistence type="predicted"/>
<dbReference type="AlphaFoldDB" id="A0A239AA11"/>
<evidence type="ECO:0000256" key="1">
    <source>
        <dbReference type="SAM" id="MobiDB-lite"/>
    </source>
</evidence>
<dbReference type="RefSeq" id="WP_089313717.1">
    <property type="nucleotide sequence ID" value="NZ_FZNP01000008.1"/>
</dbReference>
<feature type="compositionally biased region" description="Low complexity" evidence="1">
    <location>
        <begin position="25"/>
        <end position="34"/>
    </location>
</feature>
<organism evidence="2 3">
    <name type="scientific">Actinomadura mexicana</name>
    <dbReference type="NCBI Taxonomy" id="134959"/>
    <lineage>
        <taxon>Bacteria</taxon>
        <taxon>Bacillati</taxon>
        <taxon>Actinomycetota</taxon>
        <taxon>Actinomycetes</taxon>
        <taxon>Streptosporangiales</taxon>
        <taxon>Thermomonosporaceae</taxon>
        <taxon>Actinomadura</taxon>
    </lineage>
</organism>
<gene>
    <name evidence="2" type="ORF">SAMN06265355_108302</name>
</gene>
<keyword evidence="3" id="KW-1185">Reference proteome</keyword>
<dbReference type="Proteomes" id="UP000198420">
    <property type="component" value="Unassembled WGS sequence"/>
</dbReference>
<evidence type="ECO:0000313" key="2">
    <source>
        <dbReference type="EMBL" id="SNR92420.1"/>
    </source>
</evidence>
<evidence type="ECO:0008006" key="4">
    <source>
        <dbReference type="Google" id="ProtNLM"/>
    </source>
</evidence>
<accession>A0A239AA11</accession>
<dbReference type="EMBL" id="FZNP01000008">
    <property type="protein sequence ID" value="SNR92420.1"/>
    <property type="molecule type" value="Genomic_DNA"/>
</dbReference>
<evidence type="ECO:0000313" key="3">
    <source>
        <dbReference type="Proteomes" id="UP000198420"/>
    </source>
</evidence>
<feature type="compositionally biased region" description="Basic and acidic residues" evidence="1">
    <location>
        <begin position="57"/>
        <end position="69"/>
    </location>
</feature>
<sequence>MGKRKISFTRGPGGEEVTVSDDGKTTTFGDGTKMTRPEAGAPSDAGKPNAVSFTRRPGGERVTVSDDGKTTTYPDGTKMTRP</sequence>
<name>A0A239AA11_9ACTN</name>
<protein>
    <recommendedName>
        <fullName evidence="4">Centromere protein J C-terminal domain-containing protein</fullName>
    </recommendedName>
</protein>
<feature type="region of interest" description="Disordered" evidence="1">
    <location>
        <begin position="1"/>
        <end position="82"/>
    </location>
</feature>